<feature type="domain" description="Major facilitator superfamily (MFS) profile" evidence="9">
    <location>
        <begin position="17"/>
        <end position="466"/>
    </location>
</feature>
<organism evidence="10 11">
    <name type="scientific">Nocardiopsis changdeensis</name>
    <dbReference type="NCBI Taxonomy" id="2831969"/>
    <lineage>
        <taxon>Bacteria</taxon>
        <taxon>Bacillati</taxon>
        <taxon>Actinomycetota</taxon>
        <taxon>Actinomycetes</taxon>
        <taxon>Streptosporangiales</taxon>
        <taxon>Nocardiopsidaceae</taxon>
        <taxon>Nocardiopsis</taxon>
    </lineage>
</organism>
<feature type="transmembrane region" description="Helical" evidence="8">
    <location>
        <begin position="52"/>
        <end position="71"/>
    </location>
</feature>
<evidence type="ECO:0000256" key="4">
    <source>
        <dbReference type="ARBA" id="ARBA00022692"/>
    </source>
</evidence>
<evidence type="ECO:0000256" key="8">
    <source>
        <dbReference type="SAM" id="Phobius"/>
    </source>
</evidence>
<dbReference type="CDD" id="cd17321">
    <property type="entry name" value="MFS_MMR_MDR_like"/>
    <property type="match status" value="1"/>
</dbReference>
<keyword evidence="11" id="KW-1185">Reference proteome</keyword>
<dbReference type="RefSeq" id="WP_220561668.1">
    <property type="nucleotide sequence ID" value="NZ_CP074133.1"/>
</dbReference>
<evidence type="ECO:0000256" key="2">
    <source>
        <dbReference type="ARBA" id="ARBA00022448"/>
    </source>
</evidence>
<evidence type="ECO:0000313" key="10">
    <source>
        <dbReference type="EMBL" id="QUX20472.1"/>
    </source>
</evidence>
<evidence type="ECO:0000256" key="3">
    <source>
        <dbReference type="ARBA" id="ARBA00022475"/>
    </source>
</evidence>
<dbReference type="InterPro" id="IPR020846">
    <property type="entry name" value="MFS_dom"/>
</dbReference>
<keyword evidence="6 8" id="KW-0472">Membrane</keyword>
<evidence type="ECO:0000256" key="7">
    <source>
        <dbReference type="SAM" id="MobiDB-lite"/>
    </source>
</evidence>
<accession>A0ABX8BEL5</accession>
<feature type="transmembrane region" description="Helical" evidence="8">
    <location>
        <begin position="303"/>
        <end position="327"/>
    </location>
</feature>
<name>A0ABX8BEL5_9ACTN</name>
<comment type="subcellular location">
    <subcellularLocation>
        <location evidence="1">Cell membrane</location>
        <topology evidence="1">Multi-pass membrane protein</topology>
    </subcellularLocation>
</comment>
<evidence type="ECO:0000256" key="5">
    <source>
        <dbReference type="ARBA" id="ARBA00022989"/>
    </source>
</evidence>
<feature type="transmembrane region" description="Helical" evidence="8">
    <location>
        <begin position="143"/>
        <end position="164"/>
    </location>
</feature>
<feature type="transmembrane region" description="Helical" evidence="8">
    <location>
        <begin position="112"/>
        <end position="131"/>
    </location>
</feature>
<feature type="transmembrane region" description="Helical" evidence="8">
    <location>
        <begin position="12"/>
        <end position="32"/>
    </location>
</feature>
<feature type="transmembrane region" description="Helical" evidence="8">
    <location>
        <begin position="414"/>
        <end position="433"/>
    </location>
</feature>
<feature type="transmembrane region" description="Helical" evidence="8">
    <location>
        <begin position="236"/>
        <end position="254"/>
    </location>
</feature>
<feature type="transmembrane region" description="Helical" evidence="8">
    <location>
        <begin position="339"/>
        <end position="359"/>
    </location>
</feature>
<keyword evidence="4 8" id="KW-0812">Transmembrane</keyword>
<dbReference type="SUPFAM" id="SSF103473">
    <property type="entry name" value="MFS general substrate transporter"/>
    <property type="match status" value="1"/>
</dbReference>
<evidence type="ECO:0000259" key="9">
    <source>
        <dbReference type="PROSITE" id="PS50850"/>
    </source>
</evidence>
<feature type="transmembrane region" description="Helical" evidence="8">
    <location>
        <begin position="365"/>
        <end position="393"/>
    </location>
</feature>
<dbReference type="Proteomes" id="UP000676079">
    <property type="component" value="Chromosome"/>
</dbReference>
<evidence type="ECO:0000313" key="11">
    <source>
        <dbReference type="Proteomes" id="UP000676079"/>
    </source>
</evidence>
<gene>
    <name evidence="10" type="ORF">KGD84_18340</name>
</gene>
<dbReference type="EMBL" id="CP074133">
    <property type="protein sequence ID" value="QUX20472.1"/>
    <property type="molecule type" value="Genomic_DNA"/>
</dbReference>
<dbReference type="PANTHER" id="PTHR42718">
    <property type="entry name" value="MAJOR FACILITATOR SUPERFAMILY MULTIDRUG TRANSPORTER MFSC"/>
    <property type="match status" value="1"/>
</dbReference>
<keyword evidence="5 8" id="KW-1133">Transmembrane helix</keyword>
<protein>
    <submittedName>
        <fullName evidence="10">MFS transporter</fullName>
    </submittedName>
</protein>
<feature type="transmembrane region" description="Helical" evidence="8">
    <location>
        <begin position="170"/>
        <end position="192"/>
    </location>
</feature>
<reference evidence="10 11" key="1">
    <citation type="submission" date="2021-05" db="EMBL/GenBank/DDBJ databases">
        <title>Direct Submission.</title>
        <authorList>
            <person name="Li K."/>
            <person name="Gao J."/>
        </authorList>
    </citation>
    <scope>NUCLEOTIDE SEQUENCE [LARGE SCALE GENOMIC DNA]</scope>
    <source>
        <strain evidence="10 11">Mg02</strain>
    </source>
</reference>
<proteinExistence type="predicted"/>
<feature type="transmembrane region" description="Helical" evidence="8">
    <location>
        <begin position="83"/>
        <end position="106"/>
    </location>
</feature>
<sequence>MGERAAGAGPGAAHRGVLALVCTAQFMVVLDVSVVNVALPPIRAALDFAPGGVQWVAGAYALAFAGFLLPGGRLADLYGRSQAFTAGLALFTAASLVGGLATAPWVLVAARAAQGLGAAVLAPATLTVLTSAFPEGPARVRALAVWTAVGLAGGASGNLVGGLLTEALSWRAVLLVNVPLGLLAVGTALRVLTGGHRRAAVRGGLDVPGALAAAVGLTALTYGLTRAADHGRADPGAVACLAAGVLALAVLAVVETRTAAAPLLPPRLLRERATGLGNLLMLLSGACLQIPMWYFLAFAMHDVLGFGALATGLGFLPHTLVTMLVGWRVAPRLMERFRARTLVAAGALTAAAGFAWQAAALSSGAYLTAVAGPAVAIALGAGLFATPLTAVVTSGARAEDAGAVSGLMNTAKQAGGAVGLALLVPLASAGSAAGGPAAGYTAVFWALAAVQAATALLALLLPARPGPGPTGPGAVRGGAAPGADAVGDDQDLG</sequence>
<dbReference type="Gene3D" id="1.20.1250.20">
    <property type="entry name" value="MFS general substrate transporter like domains"/>
    <property type="match status" value="1"/>
</dbReference>
<dbReference type="InterPro" id="IPR011701">
    <property type="entry name" value="MFS"/>
</dbReference>
<dbReference type="PROSITE" id="PS50850">
    <property type="entry name" value="MFS"/>
    <property type="match status" value="1"/>
</dbReference>
<keyword evidence="3" id="KW-1003">Cell membrane</keyword>
<feature type="transmembrane region" description="Helical" evidence="8">
    <location>
        <begin position="204"/>
        <end position="224"/>
    </location>
</feature>
<dbReference type="PANTHER" id="PTHR42718:SF46">
    <property type="entry name" value="BLR6921 PROTEIN"/>
    <property type="match status" value="1"/>
</dbReference>
<feature type="region of interest" description="Disordered" evidence="7">
    <location>
        <begin position="468"/>
        <end position="493"/>
    </location>
</feature>
<feature type="transmembrane region" description="Helical" evidence="8">
    <location>
        <begin position="275"/>
        <end position="297"/>
    </location>
</feature>
<keyword evidence="2" id="KW-0813">Transport</keyword>
<evidence type="ECO:0000256" key="1">
    <source>
        <dbReference type="ARBA" id="ARBA00004651"/>
    </source>
</evidence>
<feature type="transmembrane region" description="Helical" evidence="8">
    <location>
        <begin position="439"/>
        <end position="461"/>
    </location>
</feature>
<evidence type="ECO:0000256" key="6">
    <source>
        <dbReference type="ARBA" id="ARBA00023136"/>
    </source>
</evidence>
<dbReference type="Pfam" id="PF07690">
    <property type="entry name" value="MFS_1"/>
    <property type="match status" value="1"/>
</dbReference>
<dbReference type="InterPro" id="IPR036259">
    <property type="entry name" value="MFS_trans_sf"/>
</dbReference>
<dbReference type="Gene3D" id="1.20.1720.10">
    <property type="entry name" value="Multidrug resistance protein D"/>
    <property type="match status" value="1"/>
</dbReference>